<feature type="compositionally biased region" description="Polar residues" evidence="1">
    <location>
        <begin position="1"/>
        <end position="15"/>
    </location>
</feature>
<gene>
    <name evidence="2" type="ORF">TASK_LOCUS9297</name>
</gene>
<reference evidence="4" key="1">
    <citation type="submission" date="2017-02" db="UniProtKB">
        <authorList>
            <consortium name="WormBaseParasite"/>
        </authorList>
    </citation>
    <scope>IDENTIFICATION</scope>
</reference>
<feature type="compositionally biased region" description="Polar residues" evidence="1">
    <location>
        <begin position="245"/>
        <end position="255"/>
    </location>
</feature>
<dbReference type="WBParaSite" id="TASK_0000929601-mRNA-1">
    <property type="protein sequence ID" value="TASK_0000929601-mRNA-1"/>
    <property type="gene ID" value="TASK_0000929601"/>
</dbReference>
<dbReference type="OrthoDB" id="6268973at2759"/>
<evidence type="ECO:0000313" key="2">
    <source>
        <dbReference type="EMBL" id="VDK42683.1"/>
    </source>
</evidence>
<protein>
    <submittedName>
        <fullName evidence="2 4">Uncharacterized protein</fullName>
    </submittedName>
</protein>
<dbReference type="EMBL" id="UYRS01019080">
    <property type="protein sequence ID" value="VDK42683.1"/>
    <property type="molecule type" value="Genomic_DNA"/>
</dbReference>
<dbReference type="Proteomes" id="UP000282613">
    <property type="component" value="Unassembled WGS sequence"/>
</dbReference>
<organism evidence="4">
    <name type="scientific">Taenia asiatica</name>
    <name type="common">Asian tapeworm</name>
    <dbReference type="NCBI Taxonomy" id="60517"/>
    <lineage>
        <taxon>Eukaryota</taxon>
        <taxon>Metazoa</taxon>
        <taxon>Spiralia</taxon>
        <taxon>Lophotrochozoa</taxon>
        <taxon>Platyhelminthes</taxon>
        <taxon>Cestoda</taxon>
        <taxon>Eucestoda</taxon>
        <taxon>Cyclophyllidea</taxon>
        <taxon>Taeniidae</taxon>
        <taxon>Taenia</taxon>
    </lineage>
</organism>
<evidence type="ECO:0000256" key="1">
    <source>
        <dbReference type="SAM" id="MobiDB-lite"/>
    </source>
</evidence>
<feature type="region of interest" description="Disordered" evidence="1">
    <location>
        <begin position="145"/>
        <end position="255"/>
    </location>
</feature>
<accession>A0A0R3WEN9</accession>
<name>A0A0R3WEN9_TAEAS</name>
<proteinExistence type="predicted"/>
<evidence type="ECO:0000313" key="3">
    <source>
        <dbReference type="Proteomes" id="UP000282613"/>
    </source>
</evidence>
<feature type="compositionally biased region" description="Polar residues" evidence="1">
    <location>
        <begin position="145"/>
        <end position="155"/>
    </location>
</feature>
<dbReference type="AlphaFoldDB" id="A0A0R3WEN9"/>
<keyword evidence="3" id="KW-1185">Reference proteome</keyword>
<feature type="compositionally biased region" description="Low complexity" evidence="1">
    <location>
        <begin position="180"/>
        <end position="198"/>
    </location>
</feature>
<feature type="region of interest" description="Disordered" evidence="1">
    <location>
        <begin position="1"/>
        <end position="30"/>
    </location>
</feature>
<evidence type="ECO:0000313" key="4">
    <source>
        <dbReference type="WBParaSite" id="TASK_0000929601-mRNA-1"/>
    </source>
</evidence>
<reference evidence="2 3" key="2">
    <citation type="submission" date="2018-11" db="EMBL/GenBank/DDBJ databases">
        <authorList>
            <consortium name="Pathogen Informatics"/>
        </authorList>
    </citation>
    <scope>NUCLEOTIDE SEQUENCE [LARGE SCALE GENOMIC DNA]</scope>
</reference>
<sequence>MASIMSPNSAPTSSAVHLRRDHSAASKFRRPPTVRSLVLSEMFLPLESTSPLSSGRSRSACRSCLFVEPSADDQIPPLPPAVSRNRKTNISSSLQRSDSFLSKLQSLFFIKRSSTSHIKPEKASTAPKIQPPLVNYASFTSHFRGRSQSSASRNSHCLKKNASAQASPARSVEKEPLVYSTPSPRLTSTNTSLTSFTPSPAPPQRTKNLPLVQRRQRNPAVSPASAIQNKHFSAHLPGEVLQAPLPSQSSSGEPV</sequence>